<gene>
    <name evidence="1" type="ordered locus">Hprae_2003</name>
</gene>
<name>E3DRR3_HALPG</name>
<dbReference type="RefSeq" id="WP_014554143.1">
    <property type="nucleotide sequence ID" value="NC_017455.1"/>
</dbReference>
<evidence type="ECO:0000313" key="2">
    <source>
        <dbReference type="Proteomes" id="UP000006866"/>
    </source>
</evidence>
<dbReference type="eggNOG" id="COG1765">
    <property type="taxonomic scope" value="Bacteria"/>
</dbReference>
<dbReference type="EMBL" id="CP002175">
    <property type="protein sequence ID" value="ADO78127.1"/>
    <property type="molecule type" value="Genomic_DNA"/>
</dbReference>
<dbReference type="KEGG" id="hpk:Hprae_2003"/>
<dbReference type="Pfam" id="PF02566">
    <property type="entry name" value="OsmC"/>
    <property type="match status" value="1"/>
</dbReference>
<dbReference type="InterPro" id="IPR015946">
    <property type="entry name" value="KH_dom-like_a/b"/>
</dbReference>
<dbReference type="PANTHER" id="PTHR35368:SF1">
    <property type="entry name" value="HYDROPEROXIDE REDUCTASE"/>
    <property type="match status" value="1"/>
</dbReference>
<dbReference type="OrthoDB" id="1433018at2"/>
<dbReference type="Proteomes" id="UP000006866">
    <property type="component" value="Chromosome"/>
</dbReference>
<dbReference type="InterPro" id="IPR036102">
    <property type="entry name" value="OsmC/Ohrsf"/>
</dbReference>
<proteinExistence type="predicted"/>
<dbReference type="STRING" id="572479.Hprae_2003"/>
<dbReference type="HOGENOM" id="CLU_100275_2_1_9"/>
<keyword evidence="2" id="KW-1185">Reference proteome</keyword>
<protein>
    <submittedName>
        <fullName evidence="1">OsmC family protein</fullName>
    </submittedName>
</protein>
<accession>E3DRR3</accession>
<organism evidence="1 2">
    <name type="scientific">Halanaerobium praevalens (strain ATCC 33744 / DSM 2228 / GSL)</name>
    <dbReference type="NCBI Taxonomy" id="572479"/>
    <lineage>
        <taxon>Bacteria</taxon>
        <taxon>Bacillati</taxon>
        <taxon>Bacillota</taxon>
        <taxon>Clostridia</taxon>
        <taxon>Halanaerobiales</taxon>
        <taxon>Halanaerobiaceae</taxon>
        <taxon>Halanaerobium</taxon>
    </lineage>
</organism>
<dbReference type="InterPro" id="IPR003718">
    <property type="entry name" value="OsmC/Ohr_fam"/>
</dbReference>
<evidence type="ECO:0000313" key="1">
    <source>
        <dbReference type="EMBL" id="ADO78127.1"/>
    </source>
</evidence>
<dbReference type="PATRIC" id="fig|572479.3.peg.2039"/>
<dbReference type="SUPFAM" id="SSF82784">
    <property type="entry name" value="OsmC-like"/>
    <property type="match status" value="1"/>
</dbReference>
<dbReference type="PANTHER" id="PTHR35368">
    <property type="entry name" value="HYDROPEROXIDE REDUCTASE"/>
    <property type="match status" value="1"/>
</dbReference>
<dbReference type="Gene3D" id="3.30.300.20">
    <property type="match status" value="1"/>
</dbReference>
<reference evidence="1 2" key="2">
    <citation type="journal article" date="2011" name="Stand. Genomic Sci.">
        <title>Complete genome sequence of the extremely halophilic Halanaerobium praevalens type strain (GSL).</title>
        <authorList>
            <person name="Ivanova N."/>
            <person name="Sikorski J."/>
            <person name="Chertkov O."/>
            <person name="Nolan M."/>
            <person name="Lucas S."/>
            <person name="Hammon N."/>
            <person name="Deshpande S."/>
            <person name="Cheng J.F."/>
            <person name="Tapia R."/>
            <person name="Han C."/>
            <person name="Goodwin L."/>
            <person name="Pitluck S."/>
            <person name="Huntemann M."/>
            <person name="Liolios K."/>
            <person name="Pagani I."/>
            <person name="Mavromatis K."/>
            <person name="Ovchinikova G."/>
            <person name="Pati A."/>
            <person name="Chen A."/>
            <person name="Palaniappan K."/>
            <person name="Land M."/>
            <person name="Hauser L."/>
            <person name="Brambilla E.M."/>
            <person name="Kannan K.P."/>
            <person name="Rohde M."/>
            <person name="Tindall B.J."/>
            <person name="Goker M."/>
            <person name="Detter J.C."/>
            <person name="Woyke T."/>
            <person name="Bristow J."/>
            <person name="Eisen J.A."/>
            <person name="Markowitz V."/>
            <person name="Hugenholtz P."/>
            <person name="Kyrpides N.C."/>
            <person name="Klenk H.P."/>
            <person name="Lapidus A."/>
        </authorList>
    </citation>
    <scope>NUCLEOTIDE SEQUENCE [LARGE SCALE GENOMIC DNA]</scope>
    <source>
        <strain evidence="2">ATCC 33744 / DSM 2228 / GSL</strain>
    </source>
</reference>
<reference evidence="2" key="1">
    <citation type="submission" date="2010-10" db="EMBL/GenBank/DDBJ databases">
        <title>The complete genome of Halanaerobium praevalens DSM 2228.</title>
        <authorList>
            <consortium name="US DOE Joint Genome Institute (JGI-PGF)"/>
            <person name="Lucas S."/>
            <person name="Copeland A."/>
            <person name="Lapidus A."/>
            <person name="Glavina del Rio T."/>
            <person name="Dalin E."/>
            <person name="Tice H."/>
            <person name="Bruce D."/>
            <person name="Goodwin L."/>
            <person name="Pitluck S."/>
            <person name="Kyrpides N."/>
            <person name="Mavromatis K."/>
            <person name="Ivanova N."/>
            <person name="Ovchinnikova G."/>
            <person name="Chertkov O."/>
            <person name="Detter J.C."/>
            <person name="Han C."/>
            <person name="Larimer F."/>
            <person name="Land M."/>
            <person name="Hauser L."/>
            <person name="Markowitz V."/>
            <person name="Cheng J.-F."/>
            <person name="Hugenholtz P."/>
            <person name="Woyke T."/>
            <person name="Wu D."/>
            <person name="Tindall B."/>
            <person name="Pomrenke H.G."/>
            <person name="Brambilla E."/>
            <person name="Klenk H.-P."/>
            <person name="Eisen J.A."/>
        </authorList>
    </citation>
    <scope>NUCLEOTIDE SEQUENCE [LARGE SCALE GENOMIC DNA]</scope>
    <source>
        <strain evidence="2">ATCC 33744 / DSM 2228 / GSL</strain>
    </source>
</reference>
<sequence length="145" mass="15611">MPMANYSIKAKSKSAAKIISKTQGGFEIIIDEPEEQGGTNDGPNPVEYVLSALAGCLNVVGHLVAQEMGFNLKDLEIEISGQLDPAKFMGQSDEARAGYQKIEVKMIADTDADQATLAKWLKTVEARCPVSDNLSKQTPVEIGLK</sequence>
<dbReference type="InterPro" id="IPR052924">
    <property type="entry name" value="OsmC/Ohr_hydroprdx_reductase"/>
</dbReference>
<dbReference type="AlphaFoldDB" id="E3DRR3"/>